<evidence type="ECO:0000256" key="9">
    <source>
        <dbReference type="ARBA" id="ARBA00023224"/>
    </source>
</evidence>
<evidence type="ECO:0000256" key="6">
    <source>
        <dbReference type="ARBA" id="ARBA00023040"/>
    </source>
</evidence>
<feature type="compositionally biased region" description="Polar residues" evidence="10">
    <location>
        <begin position="343"/>
        <end position="356"/>
    </location>
</feature>
<evidence type="ECO:0000256" key="5">
    <source>
        <dbReference type="ARBA" id="ARBA00022989"/>
    </source>
</evidence>
<keyword evidence="3" id="KW-0589">Pheromone response</keyword>
<dbReference type="AlphaFoldDB" id="A0AAD7JCT9"/>
<dbReference type="CDD" id="cd14966">
    <property type="entry name" value="7tmD_STE3"/>
    <property type="match status" value="1"/>
</dbReference>
<keyword evidence="4 11" id="KW-0812">Transmembrane</keyword>
<feature type="region of interest" description="Disordered" evidence="10">
    <location>
        <begin position="408"/>
        <end position="452"/>
    </location>
</feature>
<sequence length="452" mass="50757">MYAELIPLPIIAALSLFLALPWHWRARNVATLAIIFWLFVINMIFAIDAIIWKGSFDIKAAVWCDITTKLIIGSNFALPAACLCICIHLEQVSSVRLVRSTPADKRRRHIFEALMCFALPLVFMALHYVVQGHRFDIIENYGCRPATYLSVASVLIVWVPPIVLAVACLVFAGLALRHFMVRRITFAAHLDATQSALTTSRYLRLMLVSVLEMIWSLGITIYILWFTLMAVPLRPWTTWADVHSNFSRVDQYPVAFVPQPVLTSFYVSWLFVPLSTLLFVAFFAFGREALDEYTQCVRWVRQRVFRQKPTTSTGFGGIAITKYVLPFLSPRCLAYHSPVDPPISSQEPQTTSMTSFAPSYATPAPPTPTKYRSHLDEIDYDDAHSDVSSSHGPSLSYHAPTVLDLTATTPSTFAPSTRSGRAWAPSTPSSQRPFTYPSFDASHRDIRPSDAV</sequence>
<evidence type="ECO:0000256" key="3">
    <source>
        <dbReference type="ARBA" id="ARBA00022507"/>
    </source>
</evidence>
<dbReference type="PANTHER" id="PTHR28097:SF1">
    <property type="entry name" value="PHEROMONE A FACTOR RECEPTOR"/>
    <property type="match status" value="1"/>
</dbReference>
<feature type="region of interest" description="Disordered" evidence="10">
    <location>
        <begin position="341"/>
        <end position="373"/>
    </location>
</feature>
<evidence type="ECO:0000313" key="13">
    <source>
        <dbReference type="Proteomes" id="UP001215598"/>
    </source>
</evidence>
<dbReference type="PRINTS" id="PR00899">
    <property type="entry name" value="GPCRSTE3"/>
</dbReference>
<evidence type="ECO:0000256" key="4">
    <source>
        <dbReference type="ARBA" id="ARBA00022692"/>
    </source>
</evidence>
<dbReference type="GO" id="GO:0000750">
    <property type="term" value="P:pheromone-dependent signal transduction involved in conjugation with cellular fusion"/>
    <property type="evidence" value="ECO:0007669"/>
    <property type="project" value="TreeGrafter"/>
</dbReference>
<feature type="transmembrane region" description="Helical" evidence="11">
    <location>
        <begin position="110"/>
        <end position="130"/>
    </location>
</feature>
<dbReference type="GO" id="GO:0005886">
    <property type="term" value="C:plasma membrane"/>
    <property type="evidence" value="ECO:0007669"/>
    <property type="project" value="TreeGrafter"/>
</dbReference>
<dbReference type="InterPro" id="IPR001546">
    <property type="entry name" value="GPCR_Pheromne_A_rcpt"/>
</dbReference>
<reference evidence="12" key="1">
    <citation type="submission" date="2023-03" db="EMBL/GenBank/DDBJ databases">
        <title>Massive genome expansion in bonnet fungi (Mycena s.s.) driven by repeated elements and novel gene families across ecological guilds.</title>
        <authorList>
            <consortium name="Lawrence Berkeley National Laboratory"/>
            <person name="Harder C.B."/>
            <person name="Miyauchi S."/>
            <person name="Viragh M."/>
            <person name="Kuo A."/>
            <person name="Thoen E."/>
            <person name="Andreopoulos B."/>
            <person name="Lu D."/>
            <person name="Skrede I."/>
            <person name="Drula E."/>
            <person name="Henrissat B."/>
            <person name="Morin E."/>
            <person name="Kohler A."/>
            <person name="Barry K."/>
            <person name="LaButti K."/>
            <person name="Morin E."/>
            <person name="Salamov A."/>
            <person name="Lipzen A."/>
            <person name="Mereny Z."/>
            <person name="Hegedus B."/>
            <person name="Baldrian P."/>
            <person name="Stursova M."/>
            <person name="Weitz H."/>
            <person name="Taylor A."/>
            <person name="Grigoriev I.V."/>
            <person name="Nagy L.G."/>
            <person name="Martin F."/>
            <person name="Kauserud H."/>
        </authorList>
    </citation>
    <scope>NUCLEOTIDE SEQUENCE</scope>
    <source>
        <strain evidence="12">CBHHK182m</strain>
    </source>
</reference>
<evidence type="ECO:0000256" key="7">
    <source>
        <dbReference type="ARBA" id="ARBA00023136"/>
    </source>
</evidence>
<feature type="compositionally biased region" description="Basic and acidic residues" evidence="10">
    <location>
        <begin position="441"/>
        <end position="452"/>
    </location>
</feature>
<keyword evidence="8 12" id="KW-0675">Receptor</keyword>
<evidence type="ECO:0000256" key="8">
    <source>
        <dbReference type="ARBA" id="ARBA00023170"/>
    </source>
</evidence>
<keyword evidence="7 11" id="KW-0472">Membrane</keyword>
<evidence type="ECO:0000256" key="1">
    <source>
        <dbReference type="ARBA" id="ARBA00004141"/>
    </source>
</evidence>
<protein>
    <submittedName>
        <fullName evidence="12">Pheromone receptor Rcb2 B43</fullName>
    </submittedName>
</protein>
<evidence type="ECO:0000256" key="10">
    <source>
        <dbReference type="SAM" id="MobiDB-lite"/>
    </source>
</evidence>
<comment type="caution">
    <text evidence="12">The sequence shown here is derived from an EMBL/GenBank/DDBJ whole genome shotgun (WGS) entry which is preliminary data.</text>
</comment>
<evidence type="ECO:0000256" key="2">
    <source>
        <dbReference type="ARBA" id="ARBA00011085"/>
    </source>
</evidence>
<keyword evidence="5 11" id="KW-1133">Transmembrane helix</keyword>
<keyword evidence="9" id="KW-0807">Transducer</keyword>
<comment type="subcellular location">
    <subcellularLocation>
        <location evidence="1">Membrane</location>
        <topology evidence="1">Multi-pass membrane protein</topology>
    </subcellularLocation>
</comment>
<feature type="compositionally biased region" description="Low complexity" evidence="10">
    <location>
        <begin position="408"/>
        <end position="417"/>
    </location>
</feature>
<comment type="similarity">
    <text evidence="2">Belongs to the G-protein coupled receptor 4 family.</text>
</comment>
<dbReference type="GO" id="GO:0004933">
    <property type="term" value="F:mating-type a-factor pheromone receptor activity"/>
    <property type="evidence" value="ECO:0007669"/>
    <property type="project" value="InterPro"/>
</dbReference>
<keyword evidence="6" id="KW-0297">G-protein coupled receptor</keyword>
<feature type="transmembrane region" description="Helical" evidence="11">
    <location>
        <begin position="6"/>
        <end position="22"/>
    </location>
</feature>
<dbReference type="PANTHER" id="PTHR28097">
    <property type="entry name" value="PHEROMONE A FACTOR RECEPTOR"/>
    <property type="match status" value="1"/>
</dbReference>
<dbReference type="Proteomes" id="UP001215598">
    <property type="component" value="Unassembled WGS sequence"/>
</dbReference>
<dbReference type="PRINTS" id="PR00900">
    <property type="entry name" value="PHEROMONEAR"/>
</dbReference>
<feature type="transmembrane region" description="Helical" evidence="11">
    <location>
        <begin position="29"/>
        <end position="51"/>
    </location>
</feature>
<feature type="transmembrane region" description="Helical" evidence="11">
    <location>
        <begin position="150"/>
        <end position="176"/>
    </location>
</feature>
<dbReference type="EMBL" id="JARKIB010000038">
    <property type="protein sequence ID" value="KAJ7759924.1"/>
    <property type="molecule type" value="Genomic_DNA"/>
</dbReference>
<name>A0AAD7JCT9_9AGAR</name>
<feature type="transmembrane region" description="Helical" evidence="11">
    <location>
        <begin position="71"/>
        <end position="89"/>
    </location>
</feature>
<dbReference type="Pfam" id="PF02076">
    <property type="entry name" value="STE3"/>
    <property type="match status" value="1"/>
</dbReference>
<keyword evidence="13" id="KW-1185">Reference proteome</keyword>
<evidence type="ECO:0000313" key="12">
    <source>
        <dbReference type="EMBL" id="KAJ7759924.1"/>
    </source>
</evidence>
<organism evidence="12 13">
    <name type="scientific">Mycena metata</name>
    <dbReference type="NCBI Taxonomy" id="1033252"/>
    <lineage>
        <taxon>Eukaryota</taxon>
        <taxon>Fungi</taxon>
        <taxon>Dikarya</taxon>
        <taxon>Basidiomycota</taxon>
        <taxon>Agaricomycotina</taxon>
        <taxon>Agaricomycetes</taxon>
        <taxon>Agaricomycetidae</taxon>
        <taxon>Agaricales</taxon>
        <taxon>Marasmiineae</taxon>
        <taxon>Mycenaceae</taxon>
        <taxon>Mycena</taxon>
    </lineage>
</organism>
<feature type="transmembrane region" description="Helical" evidence="11">
    <location>
        <begin position="266"/>
        <end position="285"/>
    </location>
</feature>
<gene>
    <name evidence="12" type="ORF">B0H16DRAFT_1313119</name>
</gene>
<proteinExistence type="inferred from homology"/>
<feature type="transmembrane region" description="Helical" evidence="11">
    <location>
        <begin position="205"/>
        <end position="228"/>
    </location>
</feature>
<evidence type="ECO:0000256" key="11">
    <source>
        <dbReference type="SAM" id="Phobius"/>
    </source>
</evidence>
<dbReference type="InterPro" id="IPR001499">
    <property type="entry name" value="GPCR_STE3"/>
</dbReference>
<accession>A0AAD7JCT9</accession>